<dbReference type="InterPro" id="IPR029063">
    <property type="entry name" value="SAM-dependent_MTases_sf"/>
</dbReference>
<evidence type="ECO:0000313" key="10">
    <source>
        <dbReference type="EMBL" id="SBT06251.1"/>
    </source>
</evidence>
<organism evidence="10 11">
    <name type="scientific">Candidatus Accumulibacter aalborgensis</name>
    <dbReference type="NCBI Taxonomy" id="1860102"/>
    <lineage>
        <taxon>Bacteria</taxon>
        <taxon>Pseudomonadati</taxon>
        <taxon>Pseudomonadota</taxon>
        <taxon>Betaproteobacteria</taxon>
        <taxon>Candidatus Accumulibacter</taxon>
    </lineage>
</organism>
<comment type="similarity">
    <text evidence="1">Belongs to the N(4)/N(6)-methyltransferase family. N(4) subfamily.</text>
</comment>
<dbReference type="GO" id="GO:0009307">
    <property type="term" value="P:DNA restriction-modification system"/>
    <property type="evidence" value="ECO:0007669"/>
    <property type="project" value="UniProtKB-KW"/>
</dbReference>
<evidence type="ECO:0000256" key="1">
    <source>
        <dbReference type="ARBA" id="ARBA00010203"/>
    </source>
</evidence>
<dbReference type="EMBL" id="FLQX01000107">
    <property type="protein sequence ID" value="SBT06251.1"/>
    <property type="molecule type" value="Genomic_DNA"/>
</dbReference>
<protein>
    <recommendedName>
        <fullName evidence="8">Methyltransferase</fullName>
        <ecNumber evidence="8">2.1.1.-</ecNumber>
    </recommendedName>
</protein>
<dbReference type="RefSeq" id="WP_186407050.1">
    <property type="nucleotide sequence ID" value="NZ_FLQX01000107.1"/>
</dbReference>
<keyword evidence="11" id="KW-1185">Reference proteome</keyword>
<dbReference type="Proteomes" id="UP000199169">
    <property type="component" value="Unassembled WGS sequence"/>
</dbReference>
<dbReference type="SUPFAM" id="SSF53335">
    <property type="entry name" value="S-adenosyl-L-methionine-dependent methyltransferases"/>
    <property type="match status" value="1"/>
</dbReference>
<keyword evidence="4" id="KW-0949">S-adenosyl-L-methionine</keyword>
<dbReference type="GO" id="GO:0003677">
    <property type="term" value="F:DNA binding"/>
    <property type="evidence" value="ECO:0007669"/>
    <property type="project" value="UniProtKB-KW"/>
</dbReference>
<evidence type="ECO:0000256" key="7">
    <source>
        <dbReference type="ARBA" id="ARBA00049120"/>
    </source>
</evidence>
<dbReference type="PROSITE" id="PS00093">
    <property type="entry name" value="N4_MTASE"/>
    <property type="match status" value="1"/>
</dbReference>
<evidence type="ECO:0000256" key="5">
    <source>
        <dbReference type="ARBA" id="ARBA00022747"/>
    </source>
</evidence>
<dbReference type="InterPro" id="IPR001091">
    <property type="entry name" value="RM_Methyltransferase"/>
</dbReference>
<keyword evidence="6" id="KW-0238">DNA-binding</keyword>
<dbReference type="EC" id="2.1.1.-" evidence="8"/>
<dbReference type="InterPro" id="IPR017985">
    <property type="entry name" value="MeTrfase_CN4_CS"/>
</dbReference>
<dbReference type="GO" id="GO:0015667">
    <property type="term" value="F:site-specific DNA-methyltransferase (cytosine-N4-specific) activity"/>
    <property type="evidence" value="ECO:0007669"/>
    <property type="project" value="UniProtKB-EC"/>
</dbReference>
<gene>
    <name evidence="10" type="primary">pvuIIM</name>
    <name evidence="10" type="ORF">ACCAA_310018</name>
</gene>
<name>A0A1A8XNM6_9PROT</name>
<evidence type="ECO:0000256" key="6">
    <source>
        <dbReference type="ARBA" id="ARBA00023125"/>
    </source>
</evidence>
<dbReference type="InterPro" id="IPR002941">
    <property type="entry name" value="DNA_methylase_N4/N6"/>
</dbReference>
<evidence type="ECO:0000256" key="3">
    <source>
        <dbReference type="ARBA" id="ARBA00022679"/>
    </source>
</evidence>
<dbReference type="GO" id="GO:0008170">
    <property type="term" value="F:N-methyltransferase activity"/>
    <property type="evidence" value="ECO:0007669"/>
    <property type="project" value="InterPro"/>
</dbReference>
<reference evidence="10 11" key="1">
    <citation type="submission" date="2016-06" db="EMBL/GenBank/DDBJ databases">
        <authorList>
            <person name="Kjaerup R.B."/>
            <person name="Dalgaard T.S."/>
            <person name="Juul-Madsen H.R."/>
        </authorList>
    </citation>
    <scope>NUCLEOTIDE SEQUENCE [LARGE SCALE GENOMIC DNA]</scope>
    <source>
        <strain evidence="10">3</strain>
    </source>
</reference>
<keyword evidence="3 10" id="KW-0808">Transferase</keyword>
<keyword evidence="2 10" id="KW-0489">Methyltransferase</keyword>
<evidence type="ECO:0000256" key="2">
    <source>
        <dbReference type="ARBA" id="ARBA00022603"/>
    </source>
</evidence>
<dbReference type="PRINTS" id="PR00508">
    <property type="entry name" value="S21N4MTFRASE"/>
</dbReference>
<dbReference type="AlphaFoldDB" id="A0A1A8XNM6"/>
<feature type="domain" description="DNA methylase N-4/N-6" evidence="9">
    <location>
        <begin position="31"/>
        <end position="286"/>
    </location>
</feature>
<evidence type="ECO:0000313" key="11">
    <source>
        <dbReference type="Proteomes" id="UP000199169"/>
    </source>
</evidence>
<dbReference type="GO" id="GO:0032259">
    <property type="term" value="P:methylation"/>
    <property type="evidence" value="ECO:0007669"/>
    <property type="project" value="UniProtKB-KW"/>
</dbReference>
<keyword evidence="5" id="KW-0680">Restriction system</keyword>
<proteinExistence type="inferred from homology"/>
<sequence length="349" mass="39323">MQSKPLYHTSSGQAYVGDSLELLAELPDNSIDLVMTSPPFALRRQKTYGNVAETEYVQWIKPFGQEVFRVLKESGSFVLDLGGAYRSGIPSRSLYNFRVLLAFCDEIGFHLAEDFYWFNPAKLPSPIEWVNKRKIRAKDSVNTVWWFSKTDFPKADVRKVLTPYSDRMKKLIEDPESFYTPKRRPSGHDISAGFGTDNGGAIPSNLLSIPNTDSNSSYLRFCKELGLERHPARFPSELPAFFIKMLTDEEDVVLDIFGGSNTTGFTSEALKRKWLTFEMNREYLASSAFRFLEGHSPETVKRVLEKLNNSQANYFISETVCALDPAKKAKAKNESLGQGALFVSGASAR</sequence>
<evidence type="ECO:0000256" key="4">
    <source>
        <dbReference type="ARBA" id="ARBA00022691"/>
    </source>
</evidence>
<dbReference type="Pfam" id="PF01555">
    <property type="entry name" value="N6_N4_Mtase"/>
    <property type="match status" value="1"/>
</dbReference>
<dbReference type="STRING" id="1860102.ACCAA_310018"/>
<comment type="catalytic activity">
    <reaction evidence="7">
        <text>a 2'-deoxycytidine in DNA + S-adenosyl-L-methionine = an N(4)-methyl-2'-deoxycytidine in DNA + S-adenosyl-L-homocysteine + H(+)</text>
        <dbReference type="Rhea" id="RHEA:16857"/>
        <dbReference type="Rhea" id="RHEA-COMP:11369"/>
        <dbReference type="Rhea" id="RHEA-COMP:13674"/>
        <dbReference type="ChEBI" id="CHEBI:15378"/>
        <dbReference type="ChEBI" id="CHEBI:57856"/>
        <dbReference type="ChEBI" id="CHEBI:59789"/>
        <dbReference type="ChEBI" id="CHEBI:85452"/>
        <dbReference type="ChEBI" id="CHEBI:137933"/>
        <dbReference type="EC" id="2.1.1.113"/>
    </reaction>
</comment>
<accession>A0A1A8XNM6</accession>
<evidence type="ECO:0000259" key="9">
    <source>
        <dbReference type="Pfam" id="PF01555"/>
    </source>
</evidence>
<evidence type="ECO:0000256" key="8">
    <source>
        <dbReference type="RuleBase" id="RU362026"/>
    </source>
</evidence>
<dbReference type="Gene3D" id="3.40.50.150">
    <property type="entry name" value="Vaccinia Virus protein VP39"/>
    <property type="match status" value="1"/>
</dbReference>